<feature type="region of interest" description="Disordered" evidence="1">
    <location>
        <begin position="321"/>
        <end position="417"/>
    </location>
</feature>
<keyword evidence="2" id="KW-0472">Membrane</keyword>
<feature type="compositionally biased region" description="Low complexity" evidence="1">
    <location>
        <begin position="355"/>
        <end position="378"/>
    </location>
</feature>
<dbReference type="EMBL" id="JAKZBV010000002">
    <property type="protein sequence ID" value="MCH6472467.1"/>
    <property type="molecule type" value="Genomic_DNA"/>
</dbReference>
<dbReference type="Proteomes" id="UP001202922">
    <property type="component" value="Unassembled WGS sequence"/>
</dbReference>
<feature type="transmembrane region" description="Helical" evidence="2">
    <location>
        <begin position="147"/>
        <end position="174"/>
    </location>
</feature>
<protein>
    <recommendedName>
        <fullName evidence="5">TrbL/VirB6 plasmid conjugal transfer protein</fullName>
    </recommendedName>
</protein>
<evidence type="ECO:0000256" key="2">
    <source>
        <dbReference type="SAM" id="Phobius"/>
    </source>
</evidence>
<gene>
    <name evidence="3" type="ORF">L0M17_21295</name>
</gene>
<proteinExistence type="predicted"/>
<name>A0ABS9U7X7_9MICC</name>
<evidence type="ECO:0000313" key="4">
    <source>
        <dbReference type="Proteomes" id="UP001202922"/>
    </source>
</evidence>
<feature type="transmembrane region" description="Helical" evidence="2">
    <location>
        <begin position="283"/>
        <end position="305"/>
    </location>
</feature>
<accession>A0ABS9U7X7</accession>
<feature type="compositionally biased region" description="Low complexity" evidence="1">
    <location>
        <begin position="321"/>
        <end position="335"/>
    </location>
</feature>
<feature type="transmembrane region" description="Helical" evidence="2">
    <location>
        <begin position="186"/>
        <end position="205"/>
    </location>
</feature>
<keyword evidence="4" id="KW-1185">Reference proteome</keyword>
<keyword evidence="2" id="KW-1133">Transmembrane helix</keyword>
<comment type="caution">
    <text evidence="3">The sequence shown here is derived from an EMBL/GenBank/DDBJ whole genome shotgun (WGS) entry which is preliminary data.</text>
</comment>
<dbReference type="RefSeq" id="WP_241056642.1">
    <property type="nucleotide sequence ID" value="NZ_JAKZBV010000002.1"/>
</dbReference>
<keyword evidence="2" id="KW-0812">Transmembrane</keyword>
<feature type="compositionally biased region" description="Gly residues" evidence="1">
    <location>
        <begin position="379"/>
        <end position="391"/>
    </location>
</feature>
<dbReference type="Pfam" id="PF19590">
    <property type="entry name" value="TrbL_3"/>
    <property type="match status" value="1"/>
</dbReference>
<feature type="transmembrane region" description="Helical" evidence="2">
    <location>
        <begin position="108"/>
        <end position="127"/>
    </location>
</feature>
<evidence type="ECO:0000313" key="3">
    <source>
        <dbReference type="EMBL" id="MCH6472467.1"/>
    </source>
</evidence>
<feature type="transmembrane region" description="Helical" evidence="2">
    <location>
        <begin position="248"/>
        <end position="271"/>
    </location>
</feature>
<evidence type="ECO:0000256" key="1">
    <source>
        <dbReference type="SAM" id="MobiDB-lite"/>
    </source>
</evidence>
<dbReference type="InterPro" id="IPR045782">
    <property type="entry name" value="TrbL_3"/>
</dbReference>
<reference evidence="3 4" key="1">
    <citation type="submission" date="2022-03" db="EMBL/GenBank/DDBJ databases">
        <title>Sinomonas sp. isolated from a soil.</title>
        <authorList>
            <person name="Han J."/>
            <person name="Kim D.-U."/>
        </authorList>
    </citation>
    <scope>NUCLEOTIDE SEQUENCE [LARGE SCALE GENOMIC DNA]</scope>
    <source>
        <strain evidence="3 4">5-5</strain>
    </source>
</reference>
<feature type="compositionally biased region" description="Gly residues" evidence="1">
    <location>
        <begin position="336"/>
        <end position="354"/>
    </location>
</feature>
<sequence>MADCIGWNPLSYGDCAKQAANDAVAGAVSSGVQDLGKAMMGAWDGIIKSFLTSWLGAGLGVDLGGVSATWLTSALSGISVVLAIVGIMIACIWTMLHMRGDRAKQAAQSLFTVFLTTMGTALVQVLIPAGDSFAAWILDQAGVDSSAWSYTSGAAVAALAPGIAVLAGIFGFIATLCQWVIMLIRAAVLPLLVAVWPVTAAASMIRGGEQMFSKVTGWMVAFLVYKPIAAIVYAFAWKLKGGSDGIGAVINGMILLVLAVVALPAVMRLIAPATSALGAASGGSAALAAGGSLVAAGVAVGAAVATGGGSTAATTTASADIGTAGGTTVATEGRSPAGGTGAGSTGGETGGATGASGAQGSSGAAGAAGEAGEPASSGGAPGSAGGAGDGFKAGVNSLGGSVAQGAQDSDGTGVVGG</sequence>
<feature type="transmembrane region" description="Helical" evidence="2">
    <location>
        <begin position="70"/>
        <end position="96"/>
    </location>
</feature>
<feature type="transmembrane region" description="Helical" evidence="2">
    <location>
        <begin position="217"/>
        <end position="236"/>
    </location>
</feature>
<evidence type="ECO:0008006" key="5">
    <source>
        <dbReference type="Google" id="ProtNLM"/>
    </source>
</evidence>
<organism evidence="3 4">
    <name type="scientific">Sinomonas terrae</name>
    <dbReference type="NCBI Taxonomy" id="2908838"/>
    <lineage>
        <taxon>Bacteria</taxon>
        <taxon>Bacillati</taxon>
        <taxon>Actinomycetota</taxon>
        <taxon>Actinomycetes</taxon>
        <taxon>Micrococcales</taxon>
        <taxon>Micrococcaceae</taxon>
        <taxon>Sinomonas</taxon>
    </lineage>
</organism>